<protein>
    <recommendedName>
        <fullName evidence="2 9">Heme chaperone HemW</fullName>
    </recommendedName>
</protein>
<keyword evidence="9" id="KW-0004">4Fe-4S</keyword>
<dbReference type="NCBIfam" id="TIGR00539">
    <property type="entry name" value="hemN_rel"/>
    <property type="match status" value="1"/>
</dbReference>
<dbReference type="GeneID" id="78275967"/>
<comment type="caution">
    <text evidence="11">The sequence shown here is derived from an EMBL/GenBank/DDBJ whole genome shotgun (WGS) entry which is preliminary data.</text>
</comment>
<keyword evidence="6 9" id="KW-0408">Iron</keyword>
<dbReference type="SFLD" id="SFLDF00288">
    <property type="entry name" value="HemN-like__clustered_with_nucl"/>
    <property type="match status" value="1"/>
</dbReference>
<proteinExistence type="inferred from homology"/>
<dbReference type="GO" id="GO:0004109">
    <property type="term" value="F:coproporphyrinogen oxidase activity"/>
    <property type="evidence" value="ECO:0007669"/>
    <property type="project" value="InterPro"/>
</dbReference>
<dbReference type="CDD" id="cd01335">
    <property type="entry name" value="Radical_SAM"/>
    <property type="match status" value="1"/>
</dbReference>
<dbReference type="SFLD" id="SFLDF00562">
    <property type="entry name" value="HemN-like__clustered_with_heat"/>
    <property type="match status" value="1"/>
</dbReference>
<dbReference type="Proteomes" id="UP000186705">
    <property type="component" value="Unassembled WGS sequence"/>
</dbReference>
<evidence type="ECO:0000256" key="9">
    <source>
        <dbReference type="RuleBase" id="RU364116"/>
    </source>
</evidence>
<dbReference type="GO" id="GO:0005737">
    <property type="term" value="C:cytoplasm"/>
    <property type="evidence" value="ECO:0007669"/>
    <property type="project" value="UniProtKB-SubCell"/>
</dbReference>
<dbReference type="AlphaFoldDB" id="A0A1U7NL70"/>
<keyword evidence="3 9" id="KW-0349">Heme</keyword>
<dbReference type="SUPFAM" id="SSF102114">
    <property type="entry name" value="Radical SAM enzymes"/>
    <property type="match status" value="1"/>
</dbReference>
<evidence type="ECO:0000256" key="4">
    <source>
        <dbReference type="ARBA" id="ARBA00022691"/>
    </source>
</evidence>
<evidence type="ECO:0000256" key="2">
    <source>
        <dbReference type="ARBA" id="ARBA00017228"/>
    </source>
</evidence>
<dbReference type="Gene3D" id="3.20.20.70">
    <property type="entry name" value="Aldolase class I"/>
    <property type="match status" value="1"/>
</dbReference>
<dbReference type="Pfam" id="PF06969">
    <property type="entry name" value="HemN_C"/>
    <property type="match status" value="1"/>
</dbReference>
<keyword evidence="4 9" id="KW-0949">S-adenosyl-L-methionine</keyword>
<dbReference type="OrthoDB" id="9808022at2"/>
<dbReference type="RefSeq" id="WP_076341820.1">
    <property type="nucleotide sequence ID" value="NZ_CAPDDE010000009.1"/>
</dbReference>
<name>A0A1U7NL70_9FIRM</name>
<comment type="subcellular location">
    <subcellularLocation>
        <location evidence="9">Cytoplasm</location>
    </subcellularLocation>
</comment>
<keyword evidence="8 9" id="KW-0143">Chaperone</keyword>
<organism evidence="11 12">
    <name type="scientific">Dubosiella newyorkensis</name>
    <dbReference type="NCBI Taxonomy" id="1862672"/>
    <lineage>
        <taxon>Bacteria</taxon>
        <taxon>Bacillati</taxon>
        <taxon>Bacillota</taxon>
        <taxon>Erysipelotrichia</taxon>
        <taxon>Erysipelotrichales</taxon>
        <taxon>Erysipelotrichaceae</taxon>
        <taxon>Dubosiella</taxon>
    </lineage>
</organism>
<dbReference type="PANTHER" id="PTHR13932">
    <property type="entry name" value="COPROPORPHYRINIGEN III OXIDASE"/>
    <property type="match status" value="1"/>
</dbReference>
<accession>A0A1U7NL70</accession>
<sequence>MSLACYIHVPFCKSICPYCDFCRILYDPKRVDPWLETIQKEIESALSWIRKQDGLRTLYLGGGTPNILSEDQLQTLVSPLIPYLHEDYEFTIECNPEALNEDKIKAMKKLGVNRVSLGVQSFQDDILRKLGRRHTKEMIERAIESLKRNGIENISIDLMYALPFQDQRDLKKDIEEFLKLDIMHLSIYSLILEENSAFGKAHMQPLDEDLEADEYEWIVKTLKEHGFDHYEISSFAKEGAYSKHNLAYWMDEDFIGIGAGASGRFLGARYHNTKDLDTYIRLGPCRTEEKTDGPFEAIMMGLRTSFGVDLKAYEEKYQIDLEKKARPLMKKYEGELMIQEGALKCDERGREKLNSILVDFLDLYA</sequence>
<dbReference type="SFLD" id="SFLDS00029">
    <property type="entry name" value="Radical_SAM"/>
    <property type="match status" value="1"/>
</dbReference>
<reference evidence="11 12" key="1">
    <citation type="submission" date="2016-11" db="EMBL/GenBank/DDBJ databases">
        <title>Description of two novel members of the family Erysipelotrichaceae: Ileibacterium lipovorans gen. nov., sp. nov. and Dubosiella newyorkensis, gen. nov., sp. nov.</title>
        <authorList>
            <person name="Cox L.M."/>
            <person name="Sohn J."/>
            <person name="Tyrrell K.L."/>
            <person name="Citron D.M."/>
            <person name="Lawson P.A."/>
            <person name="Patel N.B."/>
            <person name="Iizumi T."/>
            <person name="Perez-Perez G.I."/>
            <person name="Goldstein E.J."/>
            <person name="Blaser M.J."/>
        </authorList>
    </citation>
    <scope>NUCLEOTIDE SEQUENCE [LARGE SCALE GENOMIC DNA]</scope>
    <source>
        <strain evidence="11 12">NYU-BL-A4</strain>
    </source>
</reference>
<evidence type="ECO:0000256" key="6">
    <source>
        <dbReference type="ARBA" id="ARBA00023004"/>
    </source>
</evidence>
<feature type="domain" description="Radical SAM core" evidence="10">
    <location>
        <begin position="1"/>
        <end position="228"/>
    </location>
</feature>
<comment type="function">
    <text evidence="9">Probably acts as a heme chaperone, transferring heme to an unknown acceptor. Binds one molecule of heme per monomer, possibly covalently. Binds 1 [4Fe-4S] cluster. The cluster is coordinated with 3 cysteines and an exchangeable S-adenosyl-L-methionine.</text>
</comment>
<evidence type="ECO:0000313" key="12">
    <source>
        <dbReference type="Proteomes" id="UP000186705"/>
    </source>
</evidence>
<keyword evidence="5 9" id="KW-0479">Metal-binding</keyword>
<dbReference type="PROSITE" id="PS51918">
    <property type="entry name" value="RADICAL_SAM"/>
    <property type="match status" value="1"/>
</dbReference>
<evidence type="ECO:0000256" key="5">
    <source>
        <dbReference type="ARBA" id="ARBA00022723"/>
    </source>
</evidence>
<keyword evidence="7 9" id="KW-0411">Iron-sulfur</keyword>
<dbReference type="GO" id="GO:0006779">
    <property type="term" value="P:porphyrin-containing compound biosynthetic process"/>
    <property type="evidence" value="ECO:0007669"/>
    <property type="project" value="InterPro"/>
</dbReference>
<evidence type="ECO:0000313" key="11">
    <source>
        <dbReference type="EMBL" id="OLU45336.1"/>
    </source>
</evidence>
<evidence type="ECO:0000256" key="3">
    <source>
        <dbReference type="ARBA" id="ARBA00022617"/>
    </source>
</evidence>
<evidence type="ECO:0000256" key="1">
    <source>
        <dbReference type="ARBA" id="ARBA00006100"/>
    </source>
</evidence>
<dbReference type="SFLD" id="SFLDG01082">
    <property type="entry name" value="B12-binding_domain_containing"/>
    <property type="match status" value="1"/>
</dbReference>
<evidence type="ECO:0000256" key="7">
    <source>
        <dbReference type="ARBA" id="ARBA00023014"/>
    </source>
</evidence>
<keyword evidence="9" id="KW-0963">Cytoplasm</keyword>
<dbReference type="GO" id="GO:0051539">
    <property type="term" value="F:4 iron, 4 sulfur cluster binding"/>
    <property type="evidence" value="ECO:0007669"/>
    <property type="project" value="UniProtKB-UniRule"/>
</dbReference>
<dbReference type="InterPro" id="IPR034505">
    <property type="entry name" value="Coproporphyrinogen-III_oxidase"/>
</dbReference>
<keyword evidence="12" id="KW-1185">Reference proteome</keyword>
<dbReference type="InterPro" id="IPR006638">
    <property type="entry name" value="Elp3/MiaA/NifB-like_rSAM"/>
</dbReference>
<dbReference type="SFLD" id="SFLDG01065">
    <property type="entry name" value="anaerobic_coproporphyrinogen-I"/>
    <property type="match status" value="1"/>
</dbReference>
<dbReference type="InterPro" id="IPR013785">
    <property type="entry name" value="Aldolase_TIM"/>
</dbReference>
<evidence type="ECO:0000259" key="10">
    <source>
        <dbReference type="PROSITE" id="PS51918"/>
    </source>
</evidence>
<comment type="similarity">
    <text evidence="1">Belongs to the anaerobic coproporphyrinogen-III oxidase family. HemW subfamily.</text>
</comment>
<dbReference type="EMBL" id="MPKA01000086">
    <property type="protein sequence ID" value="OLU45336.1"/>
    <property type="molecule type" value="Genomic_DNA"/>
</dbReference>
<dbReference type="InterPro" id="IPR010723">
    <property type="entry name" value="HemN_C"/>
</dbReference>
<dbReference type="STRING" id="1862672.BO225_08445"/>
<dbReference type="PANTHER" id="PTHR13932:SF5">
    <property type="entry name" value="RADICAL S-ADENOSYL METHIONINE DOMAIN-CONTAINING PROTEIN 1, MITOCHONDRIAL"/>
    <property type="match status" value="1"/>
</dbReference>
<dbReference type="GO" id="GO:0046872">
    <property type="term" value="F:metal ion binding"/>
    <property type="evidence" value="ECO:0007669"/>
    <property type="project" value="UniProtKB-UniRule"/>
</dbReference>
<evidence type="ECO:0000256" key="8">
    <source>
        <dbReference type="ARBA" id="ARBA00023186"/>
    </source>
</evidence>
<dbReference type="Pfam" id="PF04055">
    <property type="entry name" value="Radical_SAM"/>
    <property type="match status" value="1"/>
</dbReference>
<gene>
    <name evidence="11" type="ORF">BO225_08445</name>
</gene>
<dbReference type="InterPro" id="IPR058240">
    <property type="entry name" value="rSAM_sf"/>
</dbReference>
<dbReference type="InterPro" id="IPR007197">
    <property type="entry name" value="rSAM"/>
</dbReference>
<dbReference type="SMART" id="SM00729">
    <property type="entry name" value="Elp3"/>
    <property type="match status" value="1"/>
</dbReference>
<dbReference type="InterPro" id="IPR004559">
    <property type="entry name" value="HemW-like"/>
</dbReference>